<gene>
    <name evidence="2" type="ORF">Enr10x_22620</name>
</gene>
<dbReference type="AlphaFoldDB" id="A0A517Q5N0"/>
<dbReference type="Proteomes" id="UP000315647">
    <property type="component" value="Chromosome"/>
</dbReference>
<evidence type="ECO:0000313" key="3">
    <source>
        <dbReference type="Proteomes" id="UP000315647"/>
    </source>
</evidence>
<name>A0A517Q5N0_9PLAN</name>
<protein>
    <submittedName>
        <fullName evidence="2">Uncharacterized protein</fullName>
    </submittedName>
</protein>
<keyword evidence="1" id="KW-0472">Membrane</keyword>
<keyword evidence="1" id="KW-0812">Transmembrane</keyword>
<feature type="transmembrane region" description="Helical" evidence="1">
    <location>
        <begin position="7"/>
        <end position="26"/>
    </location>
</feature>
<sequence length="111" mass="12630">MTKKGYLRLLSICAIPSIAYLCYMLAMINFPDDTIQPTPFNFEVFTFQYLLGSCIFVFTVVLFYLSLVENLCLVEKCCHLIWTFFAGMFLMSLSAFLIPVSLIILDGFPAP</sequence>
<evidence type="ECO:0000256" key="1">
    <source>
        <dbReference type="SAM" id="Phobius"/>
    </source>
</evidence>
<evidence type="ECO:0000313" key="2">
    <source>
        <dbReference type="EMBL" id="QDT26949.1"/>
    </source>
</evidence>
<feature type="transmembrane region" description="Helical" evidence="1">
    <location>
        <begin position="46"/>
        <end position="68"/>
    </location>
</feature>
<reference evidence="2 3" key="1">
    <citation type="submission" date="2019-03" db="EMBL/GenBank/DDBJ databases">
        <title>Deep-cultivation of Planctomycetes and their phenomic and genomic characterization uncovers novel biology.</title>
        <authorList>
            <person name="Wiegand S."/>
            <person name="Jogler M."/>
            <person name="Boedeker C."/>
            <person name="Pinto D."/>
            <person name="Vollmers J."/>
            <person name="Rivas-Marin E."/>
            <person name="Kohn T."/>
            <person name="Peeters S.H."/>
            <person name="Heuer A."/>
            <person name="Rast P."/>
            <person name="Oberbeckmann S."/>
            <person name="Bunk B."/>
            <person name="Jeske O."/>
            <person name="Meyerdierks A."/>
            <person name="Storesund J.E."/>
            <person name="Kallscheuer N."/>
            <person name="Luecker S."/>
            <person name="Lage O.M."/>
            <person name="Pohl T."/>
            <person name="Merkel B.J."/>
            <person name="Hornburger P."/>
            <person name="Mueller R.-W."/>
            <person name="Bruemmer F."/>
            <person name="Labrenz M."/>
            <person name="Spormann A.M."/>
            <person name="Op den Camp H."/>
            <person name="Overmann J."/>
            <person name="Amann R."/>
            <person name="Jetten M.S.M."/>
            <person name="Mascher T."/>
            <person name="Medema M.H."/>
            <person name="Devos D.P."/>
            <person name="Kaster A.-K."/>
            <person name="Ovreas L."/>
            <person name="Rohde M."/>
            <person name="Galperin M.Y."/>
            <person name="Jogler C."/>
        </authorList>
    </citation>
    <scope>NUCLEOTIDE SEQUENCE [LARGE SCALE GENOMIC DNA]</scope>
    <source>
        <strain evidence="2 3">Enr10</strain>
    </source>
</reference>
<dbReference type="EMBL" id="CP037421">
    <property type="protein sequence ID" value="QDT26949.1"/>
    <property type="molecule type" value="Genomic_DNA"/>
</dbReference>
<keyword evidence="1" id="KW-1133">Transmembrane helix</keyword>
<organism evidence="2 3">
    <name type="scientific">Gimesia panareensis</name>
    <dbReference type="NCBI Taxonomy" id="2527978"/>
    <lineage>
        <taxon>Bacteria</taxon>
        <taxon>Pseudomonadati</taxon>
        <taxon>Planctomycetota</taxon>
        <taxon>Planctomycetia</taxon>
        <taxon>Planctomycetales</taxon>
        <taxon>Planctomycetaceae</taxon>
        <taxon>Gimesia</taxon>
    </lineage>
</organism>
<keyword evidence="3" id="KW-1185">Reference proteome</keyword>
<feature type="transmembrane region" description="Helical" evidence="1">
    <location>
        <begin position="80"/>
        <end position="105"/>
    </location>
</feature>
<proteinExistence type="predicted"/>
<accession>A0A517Q5N0</accession>